<name>A0AAW2LLG4_SESRA</name>
<proteinExistence type="predicted"/>
<dbReference type="InterPro" id="IPR013103">
    <property type="entry name" value="RVT_2"/>
</dbReference>
<organism evidence="2">
    <name type="scientific">Sesamum radiatum</name>
    <name type="common">Black benniseed</name>
    <dbReference type="NCBI Taxonomy" id="300843"/>
    <lineage>
        <taxon>Eukaryota</taxon>
        <taxon>Viridiplantae</taxon>
        <taxon>Streptophyta</taxon>
        <taxon>Embryophyta</taxon>
        <taxon>Tracheophyta</taxon>
        <taxon>Spermatophyta</taxon>
        <taxon>Magnoliopsida</taxon>
        <taxon>eudicotyledons</taxon>
        <taxon>Gunneridae</taxon>
        <taxon>Pentapetalae</taxon>
        <taxon>asterids</taxon>
        <taxon>lamiids</taxon>
        <taxon>Lamiales</taxon>
        <taxon>Pedaliaceae</taxon>
        <taxon>Sesamum</taxon>
    </lineage>
</organism>
<evidence type="ECO:0000259" key="1">
    <source>
        <dbReference type="Pfam" id="PF07727"/>
    </source>
</evidence>
<protein>
    <recommendedName>
        <fullName evidence="1">Reverse transcriptase Ty1/copia-type domain-containing protein</fullName>
    </recommendedName>
</protein>
<accession>A0AAW2LLG4</accession>
<dbReference type="EMBL" id="JACGWJ010000024">
    <property type="protein sequence ID" value="KAL0319876.1"/>
    <property type="molecule type" value="Genomic_DNA"/>
</dbReference>
<dbReference type="Pfam" id="PF07727">
    <property type="entry name" value="RVT_2"/>
    <property type="match status" value="1"/>
</dbReference>
<comment type="caution">
    <text evidence="2">The sequence shown here is derived from an EMBL/GenBank/DDBJ whole genome shotgun (WGS) entry which is preliminary data.</text>
</comment>
<reference evidence="2" key="2">
    <citation type="journal article" date="2024" name="Plant">
        <title>Genomic evolution and insights into agronomic trait innovations of Sesamum species.</title>
        <authorList>
            <person name="Miao H."/>
            <person name="Wang L."/>
            <person name="Qu L."/>
            <person name="Liu H."/>
            <person name="Sun Y."/>
            <person name="Le M."/>
            <person name="Wang Q."/>
            <person name="Wei S."/>
            <person name="Zheng Y."/>
            <person name="Lin W."/>
            <person name="Duan Y."/>
            <person name="Cao H."/>
            <person name="Xiong S."/>
            <person name="Wang X."/>
            <person name="Wei L."/>
            <person name="Li C."/>
            <person name="Ma Q."/>
            <person name="Ju M."/>
            <person name="Zhao R."/>
            <person name="Li G."/>
            <person name="Mu C."/>
            <person name="Tian Q."/>
            <person name="Mei H."/>
            <person name="Zhang T."/>
            <person name="Gao T."/>
            <person name="Zhang H."/>
        </authorList>
    </citation>
    <scope>NUCLEOTIDE SEQUENCE</scope>
    <source>
        <strain evidence="2">G02</strain>
    </source>
</reference>
<dbReference type="PANTHER" id="PTHR11439">
    <property type="entry name" value="GAG-POL-RELATED RETROTRANSPOSON"/>
    <property type="match status" value="1"/>
</dbReference>
<dbReference type="AlphaFoldDB" id="A0AAW2LLG4"/>
<reference evidence="2" key="1">
    <citation type="submission" date="2020-06" db="EMBL/GenBank/DDBJ databases">
        <authorList>
            <person name="Li T."/>
            <person name="Hu X."/>
            <person name="Zhang T."/>
            <person name="Song X."/>
            <person name="Zhang H."/>
            <person name="Dai N."/>
            <person name="Sheng W."/>
            <person name="Hou X."/>
            <person name="Wei L."/>
        </authorList>
    </citation>
    <scope>NUCLEOTIDE SEQUENCE</scope>
    <source>
        <strain evidence="2">G02</strain>
        <tissue evidence="2">Leaf</tissue>
    </source>
</reference>
<evidence type="ECO:0000313" key="2">
    <source>
        <dbReference type="EMBL" id="KAL0319876.1"/>
    </source>
</evidence>
<feature type="domain" description="Reverse transcriptase Ty1/copia-type" evidence="1">
    <location>
        <begin position="22"/>
        <end position="101"/>
    </location>
</feature>
<sequence length="168" mass="18285">MVFLRKIFYMLPPDGSSVPAGKSPHEHCLFIKHSVDGPLILLVYVDDILIAGASDNQIVDVKRFLDEAITKDLGSANFYLGLEIARSAAGMSGCRLLYLGFIGLDIAFSAQQLSQFINQPAQAHMDAVLHLVQSFKGIPNQGLFFPSSNSFALEAFCDVDLAGYVDSK</sequence>
<gene>
    <name evidence="2" type="ORF">Sradi_5249100</name>
</gene>
<dbReference type="PANTHER" id="PTHR11439:SF470">
    <property type="entry name" value="CYSTEINE-RICH RLK (RECEPTOR-LIKE PROTEIN KINASE) 8"/>
    <property type="match status" value="1"/>
</dbReference>